<gene>
    <name evidence="2" type="ORF">H8E19_08750</name>
</gene>
<dbReference type="InterPro" id="IPR002121">
    <property type="entry name" value="HRDC_dom"/>
</dbReference>
<dbReference type="GO" id="GO:0000166">
    <property type="term" value="F:nucleotide binding"/>
    <property type="evidence" value="ECO:0007669"/>
    <property type="project" value="InterPro"/>
</dbReference>
<dbReference type="GO" id="GO:0003676">
    <property type="term" value="F:nucleic acid binding"/>
    <property type="evidence" value="ECO:0007669"/>
    <property type="project" value="InterPro"/>
</dbReference>
<sequence>MFKIITIPFNRIQKGFDDEVLNKFLLNKKVKSHRTEFFEDGGDKYWTLMVEYDPVLQKGSKKEEEHLDESQKMLLNRLKAWRKDKAGKDGVPVYIIGTNKEFADIVKEAPKSLEALKNIKGFGQNKISRHGKEIVEIVKGFFEKP</sequence>
<organism evidence="2 3">
    <name type="scientific">Candidatus Desulfacyla euxinica</name>
    <dbReference type="NCBI Taxonomy" id="2841693"/>
    <lineage>
        <taxon>Bacteria</taxon>
        <taxon>Deltaproteobacteria</taxon>
        <taxon>Candidatus Desulfacyla</taxon>
    </lineage>
</organism>
<feature type="domain" description="HRDC" evidence="1">
    <location>
        <begin position="68"/>
        <end position="145"/>
    </location>
</feature>
<dbReference type="Proteomes" id="UP000650524">
    <property type="component" value="Unassembled WGS sequence"/>
</dbReference>
<evidence type="ECO:0000259" key="1">
    <source>
        <dbReference type="PROSITE" id="PS50967"/>
    </source>
</evidence>
<dbReference type="InterPro" id="IPR010997">
    <property type="entry name" value="HRDC-like_sf"/>
</dbReference>
<accession>A0A8J6MZJ9</accession>
<comment type="caution">
    <text evidence="2">The sequence shown here is derived from an EMBL/GenBank/DDBJ whole genome shotgun (WGS) entry which is preliminary data.</text>
</comment>
<dbReference type="Gene3D" id="1.10.150.80">
    <property type="entry name" value="HRDC domain"/>
    <property type="match status" value="1"/>
</dbReference>
<name>A0A8J6MZJ9_9DELT</name>
<dbReference type="SUPFAM" id="SSF47819">
    <property type="entry name" value="HRDC-like"/>
    <property type="match status" value="1"/>
</dbReference>
<dbReference type="SMART" id="SM00341">
    <property type="entry name" value="HRDC"/>
    <property type="match status" value="1"/>
</dbReference>
<protein>
    <submittedName>
        <fullName evidence="2">HRDC domain-containing protein</fullName>
    </submittedName>
</protein>
<dbReference type="InterPro" id="IPR044876">
    <property type="entry name" value="HRDC_dom_sf"/>
</dbReference>
<dbReference type="PROSITE" id="PS50967">
    <property type="entry name" value="HRDC"/>
    <property type="match status" value="1"/>
</dbReference>
<dbReference type="Pfam" id="PF00570">
    <property type="entry name" value="HRDC"/>
    <property type="match status" value="1"/>
</dbReference>
<dbReference type="EMBL" id="JACNJD010000212">
    <property type="protein sequence ID" value="MBC8177480.1"/>
    <property type="molecule type" value="Genomic_DNA"/>
</dbReference>
<evidence type="ECO:0000313" key="3">
    <source>
        <dbReference type="Proteomes" id="UP000650524"/>
    </source>
</evidence>
<dbReference type="AlphaFoldDB" id="A0A8J6MZJ9"/>
<reference evidence="2 3" key="1">
    <citation type="submission" date="2020-08" db="EMBL/GenBank/DDBJ databases">
        <title>Bridging the membrane lipid divide: bacteria of the FCB group superphylum have the potential to synthesize archaeal ether lipids.</title>
        <authorList>
            <person name="Villanueva L."/>
            <person name="Von Meijenfeldt F.A.B."/>
            <person name="Westbye A.B."/>
            <person name="Yadav S."/>
            <person name="Hopmans E.C."/>
            <person name="Dutilh B.E."/>
            <person name="Sinninghe Damste J.S."/>
        </authorList>
    </citation>
    <scope>NUCLEOTIDE SEQUENCE [LARGE SCALE GENOMIC DNA]</scope>
    <source>
        <strain evidence="2">NIOZ-UU27</strain>
    </source>
</reference>
<evidence type="ECO:0000313" key="2">
    <source>
        <dbReference type="EMBL" id="MBC8177480.1"/>
    </source>
</evidence>
<proteinExistence type="predicted"/>